<evidence type="ECO:0000313" key="2">
    <source>
        <dbReference type="EMBL" id="AXG99618.1"/>
    </source>
</evidence>
<dbReference type="Proteomes" id="UP000253744">
    <property type="component" value="Chromosome"/>
</dbReference>
<accession>A0A345IIU6</accession>
<gene>
    <name evidence="2" type="ORF">DVJ83_11325</name>
</gene>
<dbReference type="SUPFAM" id="SSF56300">
    <property type="entry name" value="Metallo-dependent phosphatases"/>
    <property type="match status" value="1"/>
</dbReference>
<dbReference type="KEGG" id="dwu:DVJ83_11325"/>
<dbReference type="InterPro" id="IPR029052">
    <property type="entry name" value="Metallo-depent_PP-like"/>
</dbReference>
<dbReference type="RefSeq" id="WP_114672412.1">
    <property type="nucleotide sequence ID" value="NZ_CP031158.1"/>
</dbReference>
<reference evidence="2 3" key="1">
    <citation type="submission" date="2018-07" db="EMBL/GenBank/DDBJ databases">
        <title>Complete Genome and Methylome Analysis of Deinococcus wulumuqiensis NEB 479.</title>
        <authorList>
            <person name="Fomenkov A."/>
            <person name="Luyten Y."/>
            <person name="Vincze T."/>
            <person name="Anton B.P."/>
            <person name="Clark T."/>
            <person name="Roberts R.J."/>
            <person name="Morgan R.D."/>
        </authorList>
    </citation>
    <scope>NUCLEOTIDE SEQUENCE [LARGE SCALE GENOMIC DNA]</scope>
    <source>
        <strain evidence="2 3">NEB 479</strain>
    </source>
</reference>
<dbReference type="EMBL" id="CP031158">
    <property type="protein sequence ID" value="AXG99618.1"/>
    <property type="molecule type" value="Genomic_DNA"/>
</dbReference>
<dbReference type="GO" id="GO:0016787">
    <property type="term" value="F:hydrolase activity"/>
    <property type="evidence" value="ECO:0007669"/>
    <property type="project" value="InterPro"/>
</dbReference>
<proteinExistence type="predicted"/>
<dbReference type="AlphaFoldDB" id="A0A345IIU6"/>
<sequence>MHKFIAIGDIHADWDTFWDALRAASCVDADGLPTAPVRLGRYQVVLIGDLVHPKSPQGYARLTGCDPFDMNDEDHRLIAAREQVRQLEKLQRYHEAAPHAVHVLLGNHDHAVLDPRFVLGTSGGLKHTEFDPERGGLMLPPHLHTWMSRFPRELRVGGLQFAHVSPLPGHLYYDDLFYSDRSAKTWFRETPEYVGMAGLVFGVYGHTRPGEGILLHRTEDGQPSFAIIDALAEREYLELLYDAGAEHPLRGVSVVPF</sequence>
<dbReference type="Gene3D" id="3.60.21.10">
    <property type="match status" value="1"/>
</dbReference>
<protein>
    <submittedName>
        <fullName evidence="2">Metallophosphoesterase</fullName>
    </submittedName>
</protein>
<dbReference type="STRING" id="1288484.GCA_000348665_02980"/>
<name>A0A345IIU6_9DEIO</name>
<evidence type="ECO:0000313" key="3">
    <source>
        <dbReference type="Proteomes" id="UP000253744"/>
    </source>
</evidence>
<dbReference type="InterPro" id="IPR004843">
    <property type="entry name" value="Calcineurin-like_PHP"/>
</dbReference>
<dbReference type="Pfam" id="PF00149">
    <property type="entry name" value="Metallophos"/>
    <property type="match status" value="1"/>
</dbReference>
<organism evidence="2 3">
    <name type="scientific">Deinococcus wulumuqiensis</name>
    <dbReference type="NCBI Taxonomy" id="980427"/>
    <lineage>
        <taxon>Bacteria</taxon>
        <taxon>Thermotogati</taxon>
        <taxon>Deinococcota</taxon>
        <taxon>Deinococci</taxon>
        <taxon>Deinococcales</taxon>
        <taxon>Deinococcaceae</taxon>
        <taxon>Deinococcus</taxon>
    </lineage>
</organism>
<feature type="domain" description="Calcineurin-like phosphoesterase" evidence="1">
    <location>
        <begin position="3"/>
        <end position="189"/>
    </location>
</feature>
<evidence type="ECO:0000259" key="1">
    <source>
        <dbReference type="Pfam" id="PF00149"/>
    </source>
</evidence>